<organism evidence="1 2">
    <name type="scientific">Streptomyces cirratus</name>
    <dbReference type="NCBI Taxonomy" id="68187"/>
    <lineage>
        <taxon>Bacteria</taxon>
        <taxon>Bacillati</taxon>
        <taxon>Actinomycetota</taxon>
        <taxon>Actinomycetes</taxon>
        <taxon>Kitasatosporales</taxon>
        <taxon>Streptomycetaceae</taxon>
        <taxon>Streptomyces</taxon>
    </lineage>
</organism>
<comment type="caution">
    <text evidence="1">The sequence shown here is derived from an EMBL/GenBank/DDBJ whole genome shotgun (WGS) entry which is preliminary data.</text>
</comment>
<dbReference type="Proteomes" id="UP000642673">
    <property type="component" value="Unassembled WGS sequence"/>
</dbReference>
<reference evidence="2" key="1">
    <citation type="journal article" date="2019" name="Int. J. Syst. Evol. Microbiol.">
        <title>The Global Catalogue of Microorganisms (GCM) 10K type strain sequencing project: providing services to taxonomists for standard genome sequencing and annotation.</title>
        <authorList>
            <consortium name="The Broad Institute Genomics Platform"/>
            <consortium name="The Broad Institute Genome Sequencing Center for Infectious Disease"/>
            <person name="Wu L."/>
            <person name="Ma J."/>
        </authorList>
    </citation>
    <scope>NUCLEOTIDE SEQUENCE [LARGE SCALE GENOMIC DNA]</scope>
    <source>
        <strain evidence="2">JCM 4738</strain>
    </source>
</reference>
<gene>
    <name evidence="1" type="ORF">GCM10010347_19870</name>
</gene>
<name>A0ABQ3EPR3_9ACTN</name>
<keyword evidence="2" id="KW-1185">Reference proteome</keyword>
<proteinExistence type="predicted"/>
<accession>A0ABQ3EPR3</accession>
<evidence type="ECO:0000313" key="2">
    <source>
        <dbReference type="Proteomes" id="UP000642673"/>
    </source>
</evidence>
<sequence>MPGRPDYKHYARVIRVWRASPRLSCVRGGRLARLLPASVAFERVYLIFEQAKIYVRAGRWCEQFLLGPGAAMAPGPLQCVTSASPHLARLRRAVRRSIAVALRYGPGRFGGPGSREPFRRWRGPRLQRWTAERPWNGQGS</sequence>
<evidence type="ECO:0000313" key="1">
    <source>
        <dbReference type="EMBL" id="GHB50378.1"/>
    </source>
</evidence>
<dbReference type="EMBL" id="BMVP01000003">
    <property type="protein sequence ID" value="GHB50378.1"/>
    <property type="molecule type" value="Genomic_DNA"/>
</dbReference>
<protein>
    <submittedName>
        <fullName evidence="1">Uncharacterized protein</fullName>
    </submittedName>
</protein>